<comment type="caution">
    <text evidence="7">The sequence shown here is derived from an EMBL/GenBank/DDBJ whole genome shotgun (WGS) entry which is preliminary data.</text>
</comment>
<feature type="transmembrane region" description="Helical" evidence="5">
    <location>
        <begin position="69"/>
        <end position="87"/>
    </location>
</feature>
<evidence type="ECO:0000256" key="5">
    <source>
        <dbReference type="SAM" id="Phobius"/>
    </source>
</evidence>
<feature type="transmembrane region" description="Helical" evidence="5">
    <location>
        <begin position="99"/>
        <end position="116"/>
    </location>
</feature>
<feature type="transmembrane region" description="Helical" evidence="5">
    <location>
        <begin position="36"/>
        <end position="57"/>
    </location>
</feature>
<protein>
    <submittedName>
        <fullName evidence="7">Diguanylate cyclase</fullName>
        <ecNumber evidence="7">2.7.7.65</ecNumber>
    </submittedName>
</protein>
<keyword evidence="7" id="KW-0548">Nucleotidyltransferase</keyword>
<dbReference type="RefSeq" id="WP_217068037.1">
    <property type="nucleotide sequence ID" value="NZ_JAHQCS010000154.1"/>
</dbReference>
<keyword evidence="3 5" id="KW-1133">Transmembrane helix</keyword>
<dbReference type="NCBIfam" id="TIGR00254">
    <property type="entry name" value="GGDEF"/>
    <property type="match status" value="1"/>
</dbReference>
<evidence type="ECO:0000313" key="7">
    <source>
        <dbReference type="EMBL" id="MBU9713858.1"/>
    </source>
</evidence>
<reference evidence="7 8" key="1">
    <citation type="submission" date="2021-06" db="EMBL/GenBank/DDBJ databases">
        <title>Bacillus sp. RD4P76, an endophyte from a halophyte.</title>
        <authorList>
            <person name="Sun J.-Q."/>
        </authorList>
    </citation>
    <scope>NUCLEOTIDE SEQUENCE [LARGE SCALE GENOMIC DNA]</scope>
    <source>
        <strain evidence="7 8">CGMCC 1.15917</strain>
    </source>
</reference>
<dbReference type="Pfam" id="PF16927">
    <property type="entry name" value="HisKA_7TM"/>
    <property type="match status" value="1"/>
</dbReference>
<feature type="transmembrane region" description="Helical" evidence="5">
    <location>
        <begin position="144"/>
        <end position="168"/>
    </location>
</feature>
<evidence type="ECO:0000313" key="8">
    <source>
        <dbReference type="Proteomes" id="UP000784880"/>
    </source>
</evidence>
<evidence type="ECO:0000256" key="1">
    <source>
        <dbReference type="ARBA" id="ARBA00004141"/>
    </source>
</evidence>
<evidence type="ECO:0000256" key="2">
    <source>
        <dbReference type="ARBA" id="ARBA00022692"/>
    </source>
</evidence>
<dbReference type="Proteomes" id="UP000784880">
    <property type="component" value="Unassembled WGS sequence"/>
</dbReference>
<evidence type="ECO:0000256" key="4">
    <source>
        <dbReference type="ARBA" id="ARBA00023136"/>
    </source>
</evidence>
<dbReference type="EC" id="2.7.7.65" evidence="7"/>
<proteinExistence type="predicted"/>
<dbReference type="EMBL" id="JAHQCS010000154">
    <property type="protein sequence ID" value="MBU9713858.1"/>
    <property type="molecule type" value="Genomic_DNA"/>
</dbReference>
<dbReference type="GO" id="GO:0052621">
    <property type="term" value="F:diguanylate cyclase activity"/>
    <property type="evidence" value="ECO:0007669"/>
    <property type="project" value="UniProtKB-EC"/>
</dbReference>
<dbReference type="PROSITE" id="PS50887">
    <property type="entry name" value="GGDEF"/>
    <property type="match status" value="1"/>
</dbReference>
<feature type="transmembrane region" description="Helical" evidence="5">
    <location>
        <begin position="6"/>
        <end position="24"/>
    </location>
</feature>
<comment type="subcellular location">
    <subcellularLocation>
        <location evidence="1">Membrane</location>
        <topology evidence="1">Multi-pass membrane protein</topology>
    </subcellularLocation>
</comment>
<keyword evidence="4 5" id="KW-0472">Membrane</keyword>
<name>A0ABS6JNH1_9BACI</name>
<feature type="transmembrane region" description="Helical" evidence="5">
    <location>
        <begin position="180"/>
        <end position="198"/>
    </location>
</feature>
<dbReference type="PANTHER" id="PTHR45138">
    <property type="entry name" value="REGULATORY COMPONENTS OF SENSORY TRANSDUCTION SYSTEM"/>
    <property type="match status" value="1"/>
</dbReference>
<sequence>MQWVNSSIYYFLLSFILSFILAILSYNYRHTPGKRFFFVLALIISTIPLLTLFEVLSTSFQAKLWWRNIQQAPLVLASLFTFALIMDYTGKHAFTSKKFLSVLFIPNFIFLSLIFTDQYHHLMRSSVGLYTANGLTAIVVEPTLLNIILMIYPQIVVLMALAVLLSNLRYTQKYNRKQHIILFVGLCIPTLTVVFLPLMPSNIIGIIALSFLPGALVLYYGLFKHKFLSTWPISKDKIFDNLREGIILTDQHDLIVDINASAKELLSKISSSNLEMEGQSIIRYIKSHADLQELYLKKTEDTREIFIEGKGEFYTIRIARIFQHAGEKMDGTLLIFTNITDKKRYEESLLKRATHDSLTGLYNRGHFVEQVNLELKKPELSKTLMLIDLDNFKHINDTYGHLAGDDALIHFTKTLMNNNLEHAIVGRIGGDEFAIFLKGLSNKESYNKAESIRDTIEKTFIYLEGNTPITITISIGLVYIEKGNVASFREIYHNADKHLYSSKGAGKNRVSV</sequence>
<accession>A0ABS6JNH1</accession>
<dbReference type="InterPro" id="IPR050469">
    <property type="entry name" value="Diguanylate_Cyclase"/>
</dbReference>
<dbReference type="Pfam" id="PF00990">
    <property type="entry name" value="GGDEF"/>
    <property type="match status" value="1"/>
</dbReference>
<keyword evidence="8" id="KW-1185">Reference proteome</keyword>
<evidence type="ECO:0000256" key="3">
    <source>
        <dbReference type="ARBA" id="ARBA00022989"/>
    </source>
</evidence>
<dbReference type="PANTHER" id="PTHR45138:SF9">
    <property type="entry name" value="DIGUANYLATE CYCLASE DGCM-RELATED"/>
    <property type="match status" value="1"/>
</dbReference>
<dbReference type="InterPro" id="IPR031621">
    <property type="entry name" value="HisKA_7TM"/>
</dbReference>
<dbReference type="InterPro" id="IPR000515">
    <property type="entry name" value="MetI-like"/>
</dbReference>
<evidence type="ECO:0000259" key="6">
    <source>
        <dbReference type="PROSITE" id="PS50887"/>
    </source>
</evidence>
<keyword evidence="7" id="KW-0808">Transferase</keyword>
<dbReference type="SMART" id="SM00267">
    <property type="entry name" value="GGDEF"/>
    <property type="match status" value="1"/>
</dbReference>
<gene>
    <name evidence="7" type="ORF">KS419_19185</name>
</gene>
<feature type="transmembrane region" description="Helical" evidence="5">
    <location>
        <begin position="204"/>
        <end position="223"/>
    </location>
</feature>
<feature type="domain" description="GGDEF" evidence="6">
    <location>
        <begin position="380"/>
        <end position="512"/>
    </location>
</feature>
<dbReference type="CDD" id="cd01949">
    <property type="entry name" value="GGDEF"/>
    <property type="match status" value="1"/>
</dbReference>
<dbReference type="CDD" id="cd06261">
    <property type="entry name" value="TM_PBP2"/>
    <property type="match status" value="1"/>
</dbReference>
<dbReference type="InterPro" id="IPR000160">
    <property type="entry name" value="GGDEF_dom"/>
</dbReference>
<organism evidence="7 8">
    <name type="scientific">Evansella tamaricis</name>
    <dbReference type="NCBI Taxonomy" id="2069301"/>
    <lineage>
        <taxon>Bacteria</taxon>
        <taxon>Bacillati</taxon>
        <taxon>Bacillota</taxon>
        <taxon>Bacilli</taxon>
        <taxon>Bacillales</taxon>
        <taxon>Bacillaceae</taxon>
        <taxon>Evansella</taxon>
    </lineage>
</organism>
<keyword evidence="2 5" id="KW-0812">Transmembrane</keyword>